<proteinExistence type="predicted"/>
<reference evidence="2 3" key="1">
    <citation type="journal article" date="2014" name="BMC Genomics">
        <title>Architecture and functions of a multipartite genome of the methylotrophic bacterium Paracoccus aminophilus JCM 7686, containing primary and secondary chromids.</title>
        <authorList>
            <person name="Dziewit L."/>
            <person name="Czarnecki J."/>
            <person name="Wibberg D."/>
            <person name="Radlinska M."/>
            <person name="Mrozek P."/>
            <person name="Szymczak M."/>
            <person name="Schluter A."/>
            <person name="Puhler A."/>
            <person name="Bartosik D."/>
        </authorList>
    </citation>
    <scope>NUCLEOTIDE SEQUENCE [LARGE SCALE GENOMIC DNA]</scope>
    <source>
        <strain evidence="2">JCM 7686</strain>
    </source>
</reference>
<dbReference type="Proteomes" id="UP000015480">
    <property type="component" value="Chromosome"/>
</dbReference>
<dbReference type="KEGG" id="pami:JCM7686_0923"/>
<sequence length="285" mass="30099">MGFFSSTPETLPLDNFRVAPGAVEASKDGRNFMVDLSAIAQQKANDLGNAARSKGGTGAGINVTEGGRCKIVEGKAKNGIRTLTGQTATDGKDYWFPYPAQAVGHVEVPADVPKGTIVATPPMNGCSLVVTKTEDGKWHFFHDPNGEVMFGKGVGPTDRMALDDEMKAARAGDLTGQDKQRTQHQLQFFKNFRDYAGGPAFAKIGRPTDSGGMSGGLEPKDSQGQATVAEKSSATGEPHQFGHSLISVKTDTGWDVYNFGVVTKGSQNEPEAVVEGLGSKKLGSF</sequence>
<dbReference type="OrthoDB" id="6983606at2"/>
<feature type="region of interest" description="Disordered" evidence="1">
    <location>
        <begin position="206"/>
        <end position="225"/>
    </location>
</feature>
<keyword evidence="3" id="KW-1185">Reference proteome</keyword>
<organism evidence="2 3">
    <name type="scientific">Paracoccus aminophilus JCM 7686</name>
    <dbReference type="NCBI Taxonomy" id="1367847"/>
    <lineage>
        <taxon>Bacteria</taxon>
        <taxon>Pseudomonadati</taxon>
        <taxon>Pseudomonadota</taxon>
        <taxon>Alphaproteobacteria</taxon>
        <taxon>Rhodobacterales</taxon>
        <taxon>Paracoccaceae</taxon>
        <taxon>Paracoccus</taxon>
    </lineage>
</organism>
<dbReference type="RefSeq" id="WP_020949671.1">
    <property type="nucleotide sequence ID" value="NC_022041.1"/>
</dbReference>
<evidence type="ECO:0000313" key="3">
    <source>
        <dbReference type="Proteomes" id="UP000015480"/>
    </source>
</evidence>
<evidence type="ECO:0000313" key="2">
    <source>
        <dbReference type="EMBL" id="AGT08032.1"/>
    </source>
</evidence>
<accession>S5XSD5</accession>
<gene>
    <name evidence="2" type="ORF">JCM7686_0923</name>
</gene>
<dbReference type="HOGENOM" id="CLU_976074_0_0_5"/>
<dbReference type="PATRIC" id="fig|1367847.3.peg.884"/>
<dbReference type="EMBL" id="CP006650">
    <property type="protein sequence ID" value="AGT08032.1"/>
    <property type="molecule type" value="Genomic_DNA"/>
</dbReference>
<evidence type="ECO:0000256" key="1">
    <source>
        <dbReference type="SAM" id="MobiDB-lite"/>
    </source>
</evidence>
<dbReference type="AlphaFoldDB" id="S5XSD5"/>
<dbReference type="STRING" id="1367847.JCM7686_0923"/>
<protein>
    <submittedName>
        <fullName evidence="2">Uncharacterized protein</fullName>
    </submittedName>
</protein>
<name>S5XSD5_PARAH</name>